<dbReference type="GO" id="GO:0005829">
    <property type="term" value="C:cytosol"/>
    <property type="evidence" value="ECO:0007669"/>
    <property type="project" value="TreeGrafter"/>
</dbReference>
<comment type="function">
    <text evidence="3">Required for maturation of 30S ribosomal subunits.</text>
</comment>
<feature type="domain" description="Ribosome maturation factor RimP N-terminal" evidence="4">
    <location>
        <begin position="38"/>
        <end position="87"/>
    </location>
</feature>
<dbReference type="InterPro" id="IPR003728">
    <property type="entry name" value="Ribosome_maturation_RimP"/>
</dbReference>
<dbReference type="PANTHER" id="PTHR33867">
    <property type="entry name" value="RIBOSOME MATURATION FACTOR RIMP"/>
    <property type="match status" value="1"/>
</dbReference>
<proteinExistence type="inferred from homology"/>
<dbReference type="PANTHER" id="PTHR33867:SF1">
    <property type="entry name" value="RIBOSOME MATURATION FACTOR RIMP"/>
    <property type="match status" value="1"/>
</dbReference>
<keyword evidence="1 3" id="KW-0963">Cytoplasm</keyword>
<feature type="domain" description="Ribosome maturation factor RimP C-terminal" evidence="5">
    <location>
        <begin position="92"/>
        <end position="154"/>
    </location>
</feature>
<evidence type="ECO:0000256" key="3">
    <source>
        <dbReference type="HAMAP-Rule" id="MF_01077"/>
    </source>
</evidence>
<dbReference type="SUPFAM" id="SSF74942">
    <property type="entry name" value="YhbC-like, C-terminal domain"/>
    <property type="match status" value="1"/>
</dbReference>
<evidence type="ECO:0000256" key="1">
    <source>
        <dbReference type="ARBA" id="ARBA00022490"/>
    </source>
</evidence>
<dbReference type="InterPro" id="IPR028998">
    <property type="entry name" value="RimP_C"/>
</dbReference>
<reference evidence="6" key="1">
    <citation type="submission" date="2020-02" db="EMBL/GenBank/DDBJ databases">
        <authorList>
            <person name="Meier V. D."/>
        </authorList>
    </citation>
    <scope>NUCLEOTIDE SEQUENCE</scope>
    <source>
        <strain evidence="6">AVDCRST_MAG45</strain>
    </source>
</reference>
<dbReference type="HAMAP" id="MF_01077">
    <property type="entry name" value="RimP"/>
    <property type="match status" value="1"/>
</dbReference>
<dbReference type="InterPro" id="IPR036847">
    <property type="entry name" value="RimP_C_sf"/>
</dbReference>
<dbReference type="InterPro" id="IPR028989">
    <property type="entry name" value="RimP_N"/>
</dbReference>
<accession>A0A6J4TFA1</accession>
<organism evidence="6">
    <name type="scientific">uncultured Solirubrobacterales bacterium</name>
    <dbReference type="NCBI Taxonomy" id="768556"/>
    <lineage>
        <taxon>Bacteria</taxon>
        <taxon>Bacillati</taxon>
        <taxon>Actinomycetota</taxon>
        <taxon>Thermoleophilia</taxon>
        <taxon>Solirubrobacterales</taxon>
        <taxon>environmental samples</taxon>
    </lineage>
</organism>
<protein>
    <recommendedName>
        <fullName evidence="3">Ribosome maturation factor RimP</fullName>
    </recommendedName>
</protein>
<dbReference type="AlphaFoldDB" id="A0A6J4TFA1"/>
<dbReference type="Gene3D" id="2.30.30.180">
    <property type="entry name" value="Ribosome maturation factor RimP, C-terminal domain"/>
    <property type="match status" value="1"/>
</dbReference>
<evidence type="ECO:0000256" key="2">
    <source>
        <dbReference type="ARBA" id="ARBA00022517"/>
    </source>
</evidence>
<gene>
    <name evidence="3" type="primary">rimP</name>
    <name evidence="6" type="ORF">AVDCRST_MAG45-2503</name>
</gene>
<dbReference type="Pfam" id="PF02576">
    <property type="entry name" value="RimP_N"/>
    <property type="match status" value="1"/>
</dbReference>
<dbReference type="Gene3D" id="3.30.300.70">
    <property type="entry name" value="RimP-like superfamily, N-terminal"/>
    <property type="match status" value="1"/>
</dbReference>
<dbReference type="EMBL" id="CADCVU010000214">
    <property type="protein sequence ID" value="CAA9521098.1"/>
    <property type="molecule type" value="Genomic_DNA"/>
</dbReference>
<evidence type="ECO:0000259" key="5">
    <source>
        <dbReference type="Pfam" id="PF17384"/>
    </source>
</evidence>
<dbReference type="GO" id="GO:0000028">
    <property type="term" value="P:ribosomal small subunit assembly"/>
    <property type="evidence" value="ECO:0007669"/>
    <property type="project" value="TreeGrafter"/>
</dbReference>
<dbReference type="GO" id="GO:0006412">
    <property type="term" value="P:translation"/>
    <property type="evidence" value="ECO:0007669"/>
    <property type="project" value="TreeGrafter"/>
</dbReference>
<evidence type="ECO:0000259" key="4">
    <source>
        <dbReference type="Pfam" id="PF02576"/>
    </source>
</evidence>
<dbReference type="Pfam" id="PF17384">
    <property type="entry name" value="DUF150_C"/>
    <property type="match status" value="1"/>
</dbReference>
<keyword evidence="2 3" id="KW-0690">Ribosome biogenesis</keyword>
<dbReference type="InterPro" id="IPR035956">
    <property type="entry name" value="RimP_N_sf"/>
</dbReference>
<dbReference type="CDD" id="cd01734">
    <property type="entry name" value="YlxS_C"/>
    <property type="match status" value="1"/>
</dbReference>
<comment type="subcellular location">
    <subcellularLocation>
        <location evidence="3">Cytoplasm</location>
    </subcellularLocation>
</comment>
<comment type="similarity">
    <text evidence="3">Belongs to the RimP family.</text>
</comment>
<name>A0A6J4TFA1_9ACTN</name>
<dbReference type="SUPFAM" id="SSF75420">
    <property type="entry name" value="YhbC-like, N-terminal domain"/>
    <property type="match status" value="1"/>
</dbReference>
<evidence type="ECO:0000313" key="6">
    <source>
        <dbReference type="EMBL" id="CAA9521098.1"/>
    </source>
</evidence>
<sequence length="156" mass="17394">MGFAARLFFRPDPTIDTLVQPTQSDIESRLADVEPDVEVLLCEQAGNDRLRLFIDHPDGVSLALCERVTGHLRELLHETGLEVSSPGPERPLTKPQHFRRFVGRRARVRTREPREGHKSFTGELVDASEEAVTVASPAGLVSIPYEDINRGNLLES</sequence>